<sequence length="113" mass="12613">MCLVGMKRVRYLSILWNQYSILWIDIRSGEADSRVSEFDAFDSGPVQAGSFTCVRKCIAYSLIRLIKFTLSRDSNPVSSLVTCDLQSRPAQTWAAQSTSRSLLDDFSPPAVIS</sequence>
<name>A0A4C1XEV7_EUMVA</name>
<evidence type="ECO:0000313" key="1">
    <source>
        <dbReference type="EMBL" id="GBP61703.1"/>
    </source>
</evidence>
<evidence type="ECO:0000313" key="2">
    <source>
        <dbReference type="Proteomes" id="UP000299102"/>
    </source>
</evidence>
<protein>
    <submittedName>
        <fullName evidence="1">Uncharacterized protein</fullName>
    </submittedName>
</protein>
<dbReference type="EMBL" id="BGZK01000820">
    <property type="protein sequence ID" value="GBP61703.1"/>
    <property type="molecule type" value="Genomic_DNA"/>
</dbReference>
<dbReference type="Proteomes" id="UP000299102">
    <property type="component" value="Unassembled WGS sequence"/>
</dbReference>
<organism evidence="1 2">
    <name type="scientific">Eumeta variegata</name>
    <name type="common">Bagworm moth</name>
    <name type="synonym">Eumeta japonica</name>
    <dbReference type="NCBI Taxonomy" id="151549"/>
    <lineage>
        <taxon>Eukaryota</taxon>
        <taxon>Metazoa</taxon>
        <taxon>Ecdysozoa</taxon>
        <taxon>Arthropoda</taxon>
        <taxon>Hexapoda</taxon>
        <taxon>Insecta</taxon>
        <taxon>Pterygota</taxon>
        <taxon>Neoptera</taxon>
        <taxon>Endopterygota</taxon>
        <taxon>Lepidoptera</taxon>
        <taxon>Glossata</taxon>
        <taxon>Ditrysia</taxon>
        <taxon>Tineoidea</taxon>
        <taxon>Psychidae</taxon>
        <taxon>Oiketicinae</taxon>
        <taxon>Eumeta</taxon>
    </lineage>
</organism>
<dbReference type="AlphaFoldDB" id="A0A4C1XEV7"/>
<proteinExistence type="predicted"/>
<reference evidence="1 2" key="1">
    <citation type="journal article" date="2019" name="Commun. Biol.">
        <title>The bagworm genome reveals a unique fibroin gene that provides high tensile strength.</title>
        <authorList>
            <person name="Kono N."/>
            <person name="Nakamura H."/>
            <person name="Ohtoshi R."/>
            <person name="Tomita M."/>
            <person name="Numata K."/>
            <person name="Arakawa K."/>
        </authorList>
    </citation>
    <scope>NUCLEOTIDE SEQUENCE [LARGE SCALE GENOMIC DNA]</scope>
</reference>
<comment type="caution">
    <text evidence="1">The sequence shown here is derived from an EMBL/GenBank/DDBJ whole genome shotgun (WGS) entry which is preliminary data.</text>
</comment>
<keyword evidence="2" id="KW-1185">Reference proteome</keyword>
<accession>A0A4C1XEV7</accession>
<gene>
    <name evidence="1" type="ORF">EVAR_89082_1</name>
</gene>